<organism evidence="2 3">
    <name type="scientific">Geodermatophilus amargosae</name>
    <dbReference type="NCBI Taxonomy" id="1296565"/>
    <lineage>
        <taxon>Bacteria</taxon>
        <taxon>Bacillati</taxon>
        <taxon>Actinomycetota</taxon>
        <taxon>Actinomycetes</taxon>
        <taxon>Geodermatophilales</taxon>
        <taxon>Geodermatophilaceae</taxon>
        <taxon>Geodermatophilus</taxon>
    </lineage>
</organism>
<reference evidence="3" key="1">
    <citation type="submission" date="2016-10" db="EMBL/GenBank/DDBJ databases">
        <authorList>
            <person name="Varghese N."/>
            <person name="Submissions S."/>
        </authorList>
    </citation>
    <scope>NUCLEOTIDE SEQUENCE [LARGE SCALE GENOMIC DNA]</scope>
    <source>
        <strain evidence="3">DSM 46136</strain>
    </source>
</reference>
<sequence>MANSSSKRTADREDAADVDPQVETSGEAAGDLYEVLAEQPNGHRTVHRLRAADRGAAERAVVGDLADGTRVLGVAVAGVGLGSGDRPRS</sequence>
<gene>
    <name evidence="2" type="ORF">SAMN05660657_05059</name>
</gene>
<dbReference type="STRING" id="1296565.SAMN05660657_05059"/>
<dbReference type="EMBL" id="FPBA01000029">
    <property type="protein sequence ID" value="SFU04650.1"/>
    <property type="molecule type" value="Genomic_DNA"/>
</dbReference>
<accession>A0A1I7CZ01</accession>
<name>A0A1I7CZ01_9ACTN</name>
<evidence type="ECO:0000256" key="1">
    <source>
        <dbReference type="SAM" id="MobiDB-lite"/>
    </source>
</evidence>
<evidence type="ECO:0000313" key="3">
    <source>
        <dbReference type="Proteomes" id="UP000199546"/>
    </source>
</evidence>
<evidence type="ECO:0000313" key="2">
    <source>
        <dbReference type="EMBL" id="SFU04650.1"/>
    </source>
</evidence>
<keyword evidence="3" id="KW-1185">Reference proteome</keyword>
<dbReference type="AlphaFoldDB" id="A0A1I7CZ01"/>
<dbReference type="OrthoDB" id="9992604at2"/>
<protein>
    <submittedName>
        <fullName evidence="2">Uncharacterized protein</fullName>
    </submittedName>
</protein>
<dbReference type="Proteomes" id="UP000199546">
    <property type="component" value="Unassembled WGS sequence"/>
</dbReference>
<dbReference type="RefSeq" id="WP_093583997.1">
    <property type="nucleotide sequence ID" value="NZ_FPBA01000029.1"/>
</dbReference>
<proteinExistence type="predicted"/>
<feature type="region of interest" description="Disordered" evidence="1">
    <location>
        <begin position="1"/>
        <end position="32"/>
    </location>
</feature>